<evidence type="ECO:0000256" key="3">
    <source>
        <dbReference type="RuleBase" id="RU000363"/>
    </source>
</evidence>
<evidence type="ECO:0000256" key="1">
    <source>
        <dbReference type="ARBA" id="ARBA00006484"/>
    </source>
</evidence>
<dbReference type="GO" id="GO:0016491">
    <property type="term" value="F:oxidoreductase activity"/>
    <property type="evidence" value="ECO:0007669"/>
    <property type="project" value="UniProtKB-KW"/>
</dbReference>
<dbReference type="Pfam" id="PF00106">
    <property type="entry name" value="adh_short"/>
    <property type="match status" value="1"/>
</dbReference>
<dbReference type="InterPro" id="IPR020904">
    <property type="entry name" value="Sc_DH/Rdtase_CS"/>
</dbReference>
<dbReference type="Gene3D" id="3.40.50.720">
    <property type="entry name" value="NAD(P)-binding Rossmann-like Domain"/>
    <property type="match status" value="1"/>
</dbReference>
<dbReference type="STRING" id="1167632.GCA_000286335_02385"/>
<evidence type="ECO:0000313" key="4">
    <source>
        <dbReference type="EMBL" id="PTI29348.1"/>
    </source>
</evidence>
<accession>A0A2T4PSP5</accession>
<gene>
    <name evidence="4" type="ORF">BU072_08300</name>
</gene>
<dbReference type="PROSITE" id="PS00061">
    <property type="entry name" value="ADH_SHORT"/>
    <property type="match status" value="1"/>
</dbReference>
<dbReference type="SUPFAM" id="SSF51735">
    <property type="entry name" value="NAD(P)-binding Rossmann-fold domains"/>
    <property type="match status" value="1"/>
</dbReference>
<evidence type="ECO:0000256" key="2">
    <source>
        <dbReference type="ARBA" id="ARBA00023002"/>
    </source>
</evidence>
<comment type="caution">
    <text evidence="4">The sequence shown here is derived from an EMBL/GenBank/DDBJ whole genome shotgun (WGS) entry which is preliminary data.</text>
</comment>
<reference evidence="4 5" key="1">
    <citation type="journal article" date="2016" name="Front. Microbiol.">
        <title>Comprehensive Phylogenetic Analysis of Bovine Non-aureus Staphylococci Species Based on Whole-Genome Sequencing.</title>
        <authorList>
            <person name="Naushad S."/>
            <person name="Barkema H.W."/>
            <person name="Luby C."/>
            <person name="Condas L.A."/>
            <person name="Nobrega D.B."/>
            <person name="Carson D.A."/>
            <person name="De Buck J."/>
        </authorList>
    </citation>
    <scope>NUCLEOTIDE SEQUENCE [LARGE SCALE GENOMIC DNA]</scope>
    <source>
        <strain evidence="4 5">SNUC 2204</strain>
    </source>
</reference>
<dbReference type="GO" id="GO:0016020">
    <property type="term" value="C:membrane"/>
    <property type="evidence" value="ECO:0007669"/>
    <property type="project" value="TreeGrafter"/>
</dbReference>
<organism evidence="4 5">
    <name type="scientific">Mammaliicoccus vitulinus</name>
    <dbReference type="NCBI Taxonomy" id="71237"/>
    <lineage>
        <taxon>Bacteria</taxon>
        <taxon>Bacillati</taxon>
        <taxon>Bacillota</taxon>
        <taxon>Bacilli</taxon>
        <taxon>Bacillales</taxon>
        <taxon>Staphylococcaceae</taxon>
        <taxon>Mammaliicoccus</taxon>
    </lineage>
</organism>
<dbReference type="Proteomes" id="UP000241209">
    <property type="component" value="Unassembled WGS sequence"/>
</dbReference>
<name>A0A2T4PSP5_9STAP</name>
<dbReference type="AlphaFoldDB" id="A0A2T4PSP5"/>
<dbReference type="InterPro" id="IPR002347">
    <property type="entry name" value="SDR_fam"/>
</dbReference>
<protein>
    <submittedName>
        <fullName evidence="4">SDR family oxidoreductase</fullName>
    </submittedName>
</protein>
<dbReference type="PRINTS" id="PR00081">
    <property type="entry name" value="GDHRDH"/>
</dbReference>
<evidence type="ECO:0000313" key="5">
    <source>
        <dbReference type="Proteomes" id="UP000241209"/>
    </source>
</evidence>
<dbReference type="PRINTS" id="PR00080">
    <property type="entry name" value="SDRFAMILY"/>
</dbReference>
<dbReference type="EMBL" id="PZFK01000015">
    <property type="protein sequence ID" value="PTI29348.1"/>
    <property type="molecule type" value="Genomic_DNA"/>
</dbReference>
<dbReference type="PANTHER" id="PTHR44196">
    <property type="entry name" value="DEHYDROGENASE/REDUCTASE SDR FAMILY MEMBER 7B"/>
    <property type="match status" value="1"/>
</dbReference>
<sequence>MIGKHYILTGATGDLGESIIRALDKRGAYVSIIVRNKEKANMLQTKYKNIIDVHILDMNDITQINQFSLNKKNKYDGVINNAGLGYFKSNENHTHEEIKEIYNINLVNLILLLNKITPFLKRGGSVVNISSISSKVTTPYASHYAASKAALSSFTNSYRLEREDLHVLTVNPGPFESQFHVKADPTGTFQDLTNNIQINVEQLGEQIIEGIIKKKTEINNPRWMDFGLRIYQLAPRTFEQLFKKAFLSKKI</sequence>
<comment type="similarity">
    <text evidence="1 3">Belongs to the short-chain dehydrogenases/reductases (SDR) family.</text>
</comment>
<dbReference type="PANTHER" id="PTHR44196:SF1">
    <property type="entry name" value="DEHYDROGENASE_REDUCTASE SDR FAMILY MEMBER 7B"/>
    <property type="match status" value="1"/>
</dbReference>
<proteinExistence type="inferred from homology"/>
<keyword evidence="2" id="KW-0560">Oxidoreductase</keyword>
<dbReference type="RefSeq" id="WP_107557096.1">
    <property type="nucleotide sequence ID" value="NZ_JABUYR010000034.1"/>
</dbReference>
<dbReference type="InterPro" id="IPR036291">
    <property type="entry name" value="NAD(P)-bd_dom_sf"/>
</dbReference>